<dbReference type="InterPro" id="IPR013216">
    <property type="entry name" value="Methyltransf_11"/>
</dbReference>
<dbReference type="Gene3D" id="3.40.50.150">
    <property type="entry name" value="Vaccinia Virus protein VP39"/>
    <property type="match status" value="1"/>
</dbReference>
<reference evidence="2" key="1">
    <citation type="submission" date="2021-01" db="EMBL/GenBank/DDBJ databases">
        <title>Whole genome shotgun sequence of Actinoplanes tereljensis NBRC 105297.</title>
        <authorList>
            <person name="Komaki H."/>
            <person name="Tamura T."/>
        </authorList>
    </citation>
    <scope>NUCLEOTIDE SEQUENCE</scope>
    <source>
        <strain evidence="2">NBRC 105297</strain>
    </source>
</reference>
<accession>A0A919TQ74</accession>
<dbReference type="InterPro" id="IPR029063">
    <property type="entry name" value="SAM-dependent_MTases_sf"/>
</dbReference>
<dbReference type="GO" id="GO:0008757">
    <property type="term" value="F:S-adenosylmethionine-dependent methyltransferase activity"/>
    <property type="evidence" value="ECO:0007669"/>
    <property type="project" value="InterPro"/>
</dbReference>
<evidence type="ECO:0000259" key="1">
    <source>
        <dbReference type="Pfam" id="PF08241"/>
    </source>
</evidence>
<evidence type="ECO:0000313" key="3">
    <source>
        <dbReference type="Proteomes" id="UP000623608"/>
    </source>
</evidence>
<proteinExistence type="predicted"/>
<evidence type="ECO:0000313" key="2">
    <source>
        <dbReference type="EMBL" id="GIF17991.1"/>
    </source>
</evidence>
<protein>
    <recommendedName>
        <fullName evidence="1">Methyltransferase type 11 domain-containing protein</fullName>
    </recommendedName>
</protein>
<comment type="caution">
    <text evidence="2">The sequence shown here is derived from an EMBL/GenBank/DDBJ whole genome shotgun (WGS) entry which is preliminary data.</text>
</comment>
<organism evidence="2 3">
    <name type="scientific">Paractinoplanes tereljensis</name>
    <dbReference type="NCBI Taxonomy" id="571912"/>
    <lineage>
        <taxon>Bacteria</taxon>
        <taxon>Bacillati</taxon>
        <taxon>Actinomycetota</taxon>
        <taxon>Actinomycetes</taxon>
        <taxon>Micromonosporales</taxon>
        <taxon>Micromonosporaceae</taxon>
        <taxon>Paractinoplanes</taxon>
    </lineage>
</organism>
<feature type="domain" description="Methyltransferase type 11" evidence="1">
    <location>
        <begin position="190"/>
        <end position="286"/>
    </location>
</feature>
<dbReference type="PANTHER" id="PTHR42912:SF80">
    <property type="entry name" value="METHYLTRANSFERASE DOMAIN-CONTAINING PROTEIN"/>
    <property type="match status" value="1"/>
</dbReference>
<dbReference type="Pfam" id="PF08241">
    <property type="entry name" value="Methyltransf_11"/>
    <property type="match status" value="1"/>
</dbReference>
<dbReference type="InterPro" id="IPR050508">
    <property type="entry name" value="Methyltransf_Superfamily"/>
</dbReference>
<keyword evidence="3" id="KW-1185">Reference proteome</keyword>
<dbReference type="PANTHER" id="PTHR42912">
    <property type="entry name" value="METHYLTRANSFERASE"/>
    <property type="match status" value="1"/>
</dbReference>
<dbReference type="Proteomes" id="UP000623608">
    <property type="component" value="Unassembled WGS sequence"/>
</dbReference>
<dbReference type="CDD" id="cd02440">
    <property type="entry name" value="AdoMet_MTases"/>
    <property type="match status" value="1"/>
</dbReference>
<dbReference type="AlphaFoldDB" id="A0A919TQ74"/>
<gene>
    <name evidence="2" type="ORF">Ate02nite_07210</name>
</gene>
<sequence length="343" mass="36428">MRNRCTGHTPGGMLDGVPERIHEVTAFLAEVLAPRAPLTVIVDGGDHGAAASFAARLAEAFPASARAWTVDAVLGLSGPAGGRFDSALNVLEPAADRIFVYLRSGPRGKQLGNGEGERRAQVVIDHHDPQWPVIRHVHPRLADPERWYLTESRAFFGARAAGWDAKFGDDLPAYAMAVETAAPRPGDLALDVGCGTGRALPALAAAVGPQGRVVGLDLTPAMLQAARVAGRGGCADLLIGDARRLPFPDAVAGVVFAAGLVQHLPDPSVGLTELARVTRPGGKLMIFHPSGRAALAARHGRSVRPDEPLNRENLEPLMAKSGWRLTRYDDQDDYFLALAERVI</sequence>
<name>A0A919TQ74_9ACTN</name>
<dbReference type="SUPFAM" id="SSF53335">
    <property type="entry name" value="S-adenosyl-L-methionine-dependent methyltransferases"/>
    <property type="match status" value="1"/>
</dbReference>
<dbReference type="EMBL" id="BOMY01000002">
    <property type="protein sequence ID" value="GIF17991.1"/>
    <property type="molecule type" value="Genomic_DNA"/>
</dbReference>